<feature type="compositionally biased region" description="Basic and acidic residues" evidence="1">
    <location>
        <begin position="91"/>
        <end position="125"/>
    </location>
</feature>
<dbReference type="AlphaFoldDB" id="A0A0F9GCF5"/>
<feature type="region of interest" description="Disordered" evidence="1">
    <location>
        <begin position="91"/>
        <end position="153"/>
    </location>
</feature>
<gene>
    <name evidence="2" type="ORF">LCGC14_1844620</name>
</gene>
<comment type="caution">
    <text evidence="2">The sequence shown here is derived from an EMBL/GenBank/DDBJ whole genome shotgun (WGS) entry which is preliminary data.</text>
</comment>
<protein>
    <submittedName>
        <fullName evidence="2">Uncharacterized protein</fullName>
    </submittedName>
</protein>
<evidence type="ECO:0000256" key="1">
    <source>
        <dbReference type="SAM" id="MobiDB-lite"/>
    </source>
</evidence>
<proteinExistence type="predicted"/>
<evidence type="ECO:0000313" key="2">
    <source>
        <dbReference type="EMBL" id="KKL96423.1"/>
    </source>
</evidence>
<dbReference type="EMBL" id="LAZR01018436">
    <property type="protein sequence ID" value="KKL96423.1"/>
    <property type="molecule type" value="Genomic_DNA"/>
</dbReference>
<sequence>MTELAPDTVAAVEDTVTIDNVEYKISDLTENEQRLIEVYKTWKDEELVAQREVMKLQAAQREIAREIVLDVRRTLEATAAAAEEAATKAREAVEKANGKDEAPVKELKLVNPGKDEEQAPVKELKLVNPTGDNPSDVTDETETADAAPDSTEA</sequence>
<accession>A0A0F9GCF5</accession>
<organism evidence="2">
    <name type="scientific">marine sediment metagenome</name>
    <dbReference type="NCBI Taxonomy" id="412755"/>
    <lineage>
        <taxon>unclassified sequences</taxon>
        <taxon>metagenomes</taxon>
        <taxon>ecological metagenomes</taxon>
    </lineage>
</organism>
<reference evidence="2" key="1">
    <citation type="journal article" date="2015" name="Nature">
        <title>Complex archaea that bridge the gap between prokaryotes and eukaryotes.</title>
        <authorList>
            <person name="Spang A."/>
            <person name="Saw J.H."/>
            <person name="Jorgensen S.L."/>
            <person name="Zaremba-Niedzwiedzka K."/>
            <person name="Martijn J."/>
            <person name="Lind A.E."/>
            <person name="van Eijk R."/>
            <person name="Schleper C."/>
            <person name="Guy L."/>
            <person name="Ettema T.J."/>
        </authorList>
    </citation>
    <scope>NUCLEOTIDE SEQUENCE</scope>
</reference>
<name>A0A0F9GCF5_9ZZZZ</name>